<evidence type="ECO:0000259" key="1">
    <source>
        <dbReference type="Pfam" id="PF01370"/>
    </source>
</evidence>
<dbReference type="EMBL" id="QFFZ01000010">
    <property type="protein sequence ID" value="TEB11948.1"/>
    <property type="molecule type" value="Genomic_DNA"/>
</dbReference>
<protein>
    <recommendedName>
        <fullName evidence="1">NAD-dependent epimerase/dehydratase domain-containing protein</fullName>
    </recommendedName>
</protein>
<feature type="domain" description="NAD-dependent epimerase/dehydratase" evidence="1">
    <location>
        <begin position="3"/>
        <end position="51"/>
    </location>
</feature>
<evidence type="ECO:0000313" key="3">
    <source>
        <dbReference type="Proteomes" id="UP000297597"/>
    </source>
</evidence>
<reference evidence="2 3" key="1">
    <citation type="journal article" date="2018" name="Environ. Microbiol.">
        <title>Novel energy conservation strategies and behaviour of Pelotomaculum schinkii driving syntrophic propionate catabolism.</title>
        <authorList>
            <person name="Hidalgo-Ahumada C.A.P."/>
            <person name="Nobu M.K."/>
            <person name="Narihiro T."/>
            <person name="Tamaki H."/>
            <person name="Liu W.T."/>
            <person name="Kamagata Y."/>
            <person name="Stams A.J.M."/>
            <person name="Imachi H."/>
            <person name="Sousa D.Z."/>
        </authorList>
    </citation>
    <scope>NUCLEOTIDE SEQUENCE [LARGE SCALE GENOMIC DNA]</scope>
    <source>
        <strain evidence="2 3">MGP</strain>
    </source>
</reference>
<dbReference type="Proteomes" id="UP000297597">
    <property type="component" value="Unassembled WGS sequence"/>
</dbReference>
<sequence length="70" mass="8083">MNVLIFGGTGFIGRNLTEELLASGYQVFVVTRNRQRTANSLGSKVKVIEWDNNFIFWKKLLTENLMRLYA</sequence>
<evidence type="ECO:0000313" key="2">
    <source>
        <dbReference type="EMBL" id="TEB11948.1"/>
    </source>
</evidence>
<name>A0A4Y7RSH4_9FIRM</name>
<dbReference type="InterPro" id="IPR036291">
    <property type="entry name" value="NAD(P)-bd_dom_sf"/>
</dbReference>
<keyword evidence="3" id="KW-1185">Reference proteome</keyword>
<accession>A0A4Y7RSH4</accession>
<gene>
    <name evidence="2" type="ORF">Pmgp_01315</name>
</gene>
<dbReference type="SUPFAM" id="SSF51735">
    <property type="entry name" value="NAD(P)-binding Rossmann-fold domains"/>
    <property type="match status" value="1"/>
</dbReference>
<proteinExistence type="predicted"/>
<dbReference type="Gene3D" id="3.40.50.720">
    <property type="entry name" value="NAD(P)-binding Rossmann-like Domain"/>
    <property type="match status" value="1"/>
</dbReference>
<dbReference type="Pfam" id="PF01370">
    <property type="entry name" value="Epimerase"/>
    <property type="match status" value="1"/>
</dbReference>
<dbReference type="OrthoDB" id="9801773at2"/>
<dbReference type="AlphaFoldDB" id="A0A4Y7RSH4"/>
<dbReference type="InterPro" id="IPR001509">
    <property type="entry name" value="Epimerase_deHydtase"/>
</dbReference>
<organism evidence="2 3">
    <name type="scientific">Pelotomaculum propionicicum</name>
    <dbReference type="NCBI Taxonomy" id="258475"/>
    <lineage>
        <taxon>Bacteria</taxon>
        <taxon>Bacillati</taxon>
        <taxon>Bacillota</taxon>
        <taxon>Clostridia</taxon>
        <taxon>Eubacteriales</taxon>
        <taxon>Desulfotomaculaceae</taxon>
        <taxon>Pelotomaculum</taxon>
    </lineage>
</organism>
<comment type="caution">
    <text evidence="2">The sequence shown here is derived from an EMBL/GenBank/DDBJ whole genome shotgun (WGS) entry which is preliminary data.</text>
</comment>